<gene>
    <name evidence="1" type="ORF">C2L65_35985</name>
</gene>
<sequence length="163" mass="19065">MRHLLAPDHRLSCPPRVWRQLLRDLRERGRGIRESGAFLLGAKVDGRRYITHYVLYDDLDPRCLDTGIVTFDGQHYGKLWAICRERQQSVVADVHVHPGSSHQSQSDREHPMLSVAGHVSLIIPDFARTPVRRDDIGIYEYRHDGGWDAIHRRDRKQFFYIGW</sequence>
<name>A0A2I8F1V6_9BURK</name>
<evidence type="ECO:0000313" key="2">
    <source>
        <dbReference type="Proteomes" id="UP000243502"/>
    </source>
</evidence>
<proteinExistence type="predicted"/>
<dbReference type="EMBL" id="CP026113">
    <property type="protein sequence ID" value="AUT64994.1"/>
    <property type="molecule type" value="Genomic_DNA"/>
</dbReference>
<dbReference type="AlphaFoldDB" id="A0A2I8F1V6"/>
<evidence type="ECO:0000313" key="1">
    <source>
        <dbReference type="EMBL" id="AUT64994.1"/>
    </source>
</evidence>
<accession>A0A2I8F1V6</accession>
<evidence type="ECO:0008006" key="3">
    <source>
        <dbReference type="Google" id="ProtNLM"/>
    </source>
</evidence>
<reference evidence="1 2" key="1">
    <citation type="submission" date="2018-01" db="EMBL/GenBank/DDBJ databases">
        <title>Species boundaries and ecological features among Paraburkholderia terrae DSMZ17804T, P. hospita DSMZ17164T and P. caribensis DSMZ13236T.</title>
        <authorList>
            <person name="Pratama A.A."/>
        </authorList>
    </citation>
    <scope>NUCLEOTIDE SEQUENCE [LARGE SCALE GENOMIC DNA]</scope>
    <source>
        <strain evidence="1 2">DSM 17804</strain>
    </source>
</reference>
<dbReference type="KEGG" id="pter:C2L65_35985"/>
<dbReference type="SUPFAM" id="SSF102712">
    <property type="entry name" value="JAB1/MPN domain"/>
    <property type="match status" value="1"/>
</dbReference>
<dbReference type="Proteomes" id="UP000243502">
    <property type="component" value="Chromosome 3"/>
</dbReference>
<protein>
    <recommendedName>
        <fullName evidence="3">JAB domain-containing protein</fullName>
    </recommendedName>
</protein>
<organism evidence="1 2">
    <name type="scientific">Paraburkholderia terrae</name>
    <dbReference type="NCBI Taxonomy" id="311230"/>
    <lineage>
        <taxon>Bacteria</taxon>
        <taxon>Pseudomonadati</taxon>
        <taxon>Pseudomonadota</taxon>
        <taxon>Betaproteobacteria</taxon>
        <taxon>Burkholderiales</taxon>
        <taxon>Burkholderiaceae</taxon>
        <taxon>Paraburkholderia</taxon>
    </lineage>
</organism>